<evidence type="ECO:0000256" key="9">
    <source>
        <dbReference type="PIRSR" id="PIRSR605093-1"/>
    </source>
</evidence>
<evidence type="ECO:0000313" key="11">
    <source>
        <dbReference type="EMBL" id="QDH89059.1"/>
    </source>
</evidence>
<evidence type="ECO:0000259" key="10">
    <source>
        <dbReference type="PROSITE" id="PS50522"/>
    </source>
</evidence>
<dbReference type="GO" id="GO:0003968">
    <property type="term" value="F:RNA-directed RNA polymerase activity"/>
    <property type="evidence" value="ECO:0007669"/>
    <property type="project" value="UniProtKB-KW"/>
</dbReference>
<dbReference type="PROSITE" id="PS50522">
    <property type="entry name" value="RDRP_PHAGE"/>
    <property type="match status" value="1"/>
</dbReference>
<evidence type="ECO:0000256" key="3">
    <source>
        <dbReference type="ARBA" id="ARBA00022679"/>
    </source>
</evidence>
<comment type="cofactor">
    <cofactor evidence="9">
        <name>Mg(2+)</name>
        <dbReference type="ChEBI" id="CHEBI:18420"/>
    </cofactor>
    <text evidence="9">Binds 2 Mg(2+) per subunit.</text>
</comment>
<dbReference type="InterPro" id="IPR007096">
    <property type="entry name" value="RNA-dir_Rpol_cat_phage"/>
</dbReference>
<accession>A0A514D620</accession>
<dbReference type="GO" id="GO:0046872">
    <property type="term" value="F:metal ion binding"/>
    <property type="evidence" value="ECO:0007669"/>
    <property type="project" value="UniProtKB-KW"/>
</dbReference>
<keyword evidence="5" id="KW-0547">Nucleotide-binding</keyword>
<feature type="domain" description="RdRp catalytic" evidence="10">
    <location>
        <begin position="314"/>
        <end position="447"/>
    </location>
</feature>
<dbReference type="EMBL" id="MN034569">
    <property type="protein sequence ID" value="QDH89059.1"/>
    <property type="molecule type" value="Genomic_RNA"/>
</dbReference>
<keyword evidence="9" id="KW-0479">Metal-binding</keyword>
<sequence>MFNTGDLKSLGLLWTNLATTSYSEWVTERDIKTFSDRLEHEGLAFLTTTLPTLGKAIDNFHSTSEWVPPPDFKTHVADTWRTDTSFQPRDDFFVSTEKHAGIARFIPDFLGKAVYFALAGSSSAVDCVRQLAFMFYKLEVDYDEETKKQYLDRFIQNDLDLANAIDFEDDFTSKLVAEMRRMVCRILCNEDPLDIRPSHGAGATACRTSNENKYHLVRYYAELDAVFSYPEYFYFSPTHLADEMGKLEDAQESVPRARVCLVPKDSRGPRIISCEPAELLYIQQGLMKKLYRCLETSPLTAGQVNFTDQSINQQLAESSSLTGEYATIDLSDASDRVSLDLIRAVFPPRWVEALEACRSESTILPDGRVVKLKKFAPMGSSCCFPVEALVFWTCAQATRRILSPNSRVKMYVYGDDIIVPSSFYEETVCGLETIGLKVNRSKSFFDGPFRESCGGEYHRGVDVTPVRVRKFIKRQGSGLATNADLANCFLVKFGEEKSLPLIKIIEEQQGYIFPRTQLSYPATLRLDPSISNDVFFRRRWNVDFQRWEHRVLCLSSTQKKVHPPNWGELLRKELCKDVAVSGKYTHPLAIMDSVLEPGYYTESHSVRAKWQWSWLG</sequence>
<dbReference type="GO" id="GO:0000166">
    <property type="term" value="F:nucleotide binding"/>
    <property type="evidence" value="ECO:0007669"/>
    <property type="project" value="UniProtKB-KW"/>
</dbReference>
<name>A0A514D620_9VIRU</name>
<evidence type="ECO:0000256" key="2">
    <source>
        <dbReference type="ARBA" id="ARBA00022484"/>
    </source>
</evidence>
<evidence type="ECO:0000256" key="1">
    <source>
        <dbReference type="ARBA" id="ARBA00012494"/>
    </source>
</evidence>
<dbReference type="InterPro" id="IPR005093">
    <property type="entry name" value="RNArep_beta"/>
</dbReference>
<dbReference type="Pfam" id="PF03431">
    <property type="entry name" value="RNA_replicase_B"/>
    <property type="match status" value="1"/>
</dbReference>
<gene>
    <name evidence="11" type="ORF">H1Bulk30192_000003</name>
</gene>
<proteinExistence type="predicted"/>
<comment type="catalytic activity">
    <reaction evidence="8">
        <text>RNA(n) + a ribonucleoside 5'-triphosphate = RNA(n+1) + diphosphate</text>
        <dbReference type="Rhea" id="RHEA:21248"/>
        <dbReference type="Rhea" id="RHEA-COMP:14527"/>
        <dbReference type="Rhea" id="RHEA-COMP:17342"/>
        <dbReference type="ChEBI" id="CHEBI:33019"/>
        <dbReference type="ChEBI" id="CHEBI:61557"/>
        <dbReference type="ChEBI" id="CHEBI:140395"/>
        <dbReference type="EC" id="2.7.7.48"/>
    </reaction>
</comment>
<evidence type="ECO:0000256" key="7">
    <source>
        <dbReference type="ARBA" id="ARBA00030248"/>
    </source>
</evidence>
<keyword evidence="6" id="KW-0693">Viral RNA replication</keyword>
<organism evidence="11">
    <name type="scientific">Leviviridae sp</name>
    <dbReference type="NCBI Taxonomy" id="2027243"/>
    <lineage>
        <taxon>Viruses</taxon>
        <taxon>Riboviria</taxon>
        <taxon>Orthornavirae</taxon>
        <taxon>Lenarviricota</taxon>
        <taxon>Leviviricetes</taxon>
        <taxon>Norzivirales</taxon>
        <taxon>Fiersviridae</taxon>
    </lineage>
</organism>
<evidence type="ECO:0000256" key="4">
    <source>
        <dbReference type="ARBA" id="ARBA00022695"/>
    </source>
</evidence>
<feature type="binding site" evidence="9">
    <location>
        <position position="416"/>
    </location>
    <ligand>
        <name>Mg(2+)</name>
        <dbReference type="ChEBI" id="CHEBI:18420"/>
        <label>2</label>
    </ligand>
</feature>
<evidence type="ECO:0000256" key="5">
    <source>
        <dbReference type="ARBA" id="ARBA00022741"/>
    </source>
</evidence>
<keyword evidence="9" id="KW-0460">Magnesium</keyword>
<feature type="binding site" evidence="9">
    <location>
        <position position="415"/>
    </location>
    <ligand>
        <name>Mg(2+)</name>
        <dbReference type="ChEBI" id="CHEBI:18420"/>
        <label>2</label>
    </ligand>
</feature>
<keyword evidence="3" id="KW-0808">Transferase</keyword>
<dbReference type="SUPFAM" id="SSF56672">
    <property type="entry name" value="DNA/RNA polymerases"/>
    <property type="match status" value="1"/>
</dbReference>
<keyword evidence="2 11" id="KW-0696">RNA-directed RNA polymerase</keyword>
<dbReference type="EC" id="2.7.7.48" evidence="1"/>
<protein>
    <recommendedName>
        <fullName evidence="1">RNA-directed RNA polymerase</fullName>
        <ecNumber evidence="1">2.7.7.48</ecNumber>
    </recommendedName>
    <alternativeName>
        <fullName evidence="7">RNA replicase beta chain</fullName>
    </alternativeName>
</protein>
<dbReference type="GO" id="GO:0039694">
    <property type="term" value="P:viral RNA genome replication"/>
    <property type="evidence" value="ECO:0007669"/>
    <property type="project" value="InterPro"/>
</dbReference>
<dbReference type="InterPro" id="IPR043502">
    <property type="entry name" value="DNA/RNA_pol_sf"/>
</dbReference>
<feature type="binding site" evidence="9">
    <location>
        <position position="329"/>
    </location>
    <ligand>
        <name>Mg(2+)</name>
        <dbReference type="ChEBI" id="CHEBI:18420"/>
        <label>2</label>
    </ligand>
</feature>
<evidence type="ECO:0000256" key="8">
    <source>
        <dbReference type="ARBA" id="ARBA00048744"/>
    </source>
</evidence>
<evidence type="ECO:0000256" key="6">
    <source>
        <dbReference type="ARBA" id="ARBA00022953"/>
    </source>
</evidence>
<reference evidence="11" key="1">
    <citation type="submission" date="2019-05" db="EMBL/GenBank/DDBJ databases">
        <title>Metatranscriptomic reconstruction reveals RNA viruses with the potential to shape carbon cycling in soil.</title>
        <authorList>
            <person name="Starr E.P."/>
            <person name="Nuccio E."/>
            <person name="Pett-Ridge J."/>
            <person name="Banfield J.F."/>
            <person name="Firestone M.K."/>
        </authorList>
    </citation>
    <scope>NUCLEOTIDE SEQUENCE</scope>
    <source>
        <strain evidence="11">H1_Bulk_30_scaffold_192</strain>
    </source>
</reference>
<keyword evidence="4" id="KW-0548">Nucleotidyltransferase</keyword>